<reference evidence="2 3" key="1">
    <citation type="journal article" date="2013" name="Proc. Natl. Acad. Sci. U.S.A.">
        <title>Fine-scale variation in meiotic recombination in Mimulus inferred from population shotgun sequencing.</title>
        <authorList>
            <person name="Hellsten U."/>
            <person name="Wright K.M."/>
            <person name="Jenkins J."/>
            <person name="Shu S."/>
            <person name="Yuan Y."/>
            <person name="Wessler S.R."/>
            <person name="Schmutz J."/>
            <person name="Willis J.H."/>
            <person name="Rokhsar D.S."/>
        </authorList>
    </citation>
    <scope>NUCLEOTIDE SEQUENCE [LARGE SCALE GENOMIC DNA]</scope>
    <source>
        <strain evidence="3">cv. DUN x IM62</strain>
    </source>
</reference>
<dbReference type="EMBL" id="KI630592">
    <property type="protein sequence ID" value="EYU36689.1"/>
    <property type="molecule type" value="Genomic_DNA"/>
</dbReference>
<name>A0A022R9J8_ERYGU</name>
<protein>
    <submittedName>
        <fullName evidence="2">Uncharacterized protein</fullName>
    </submittedName>
</protein>
<evidence type="ECO:0000256" key="1">
    <source>
        <dbReference type="SAM" id="MobiDB-lite"/>
    </source>
</evidence>
<feature type="compositionally biased region" description="Polar residues" evidence="1">
    <location>
        <begin position="20"/>
        <end position="37"/>
    </location>
</feature>
<feature type="compositionally biased region" description="Basic and acidic residues" evidence="1">
    <location>
        <begin position="1"/>
        <end position="17"/>
    </location>
</feature>
<dbReference type="STRING" id="4155.A0A022R9J8"/>
<dbReference type="CDD" id="cd11650">
    <property type="entry name" value="AT4G37440_like"/>
    <property type="match status" value="1"/>
</dbReference>
<dbReference type="PANTHER" id="PTHR34057">
    <property type="entry name" value="ELONGATION FACTOR"/>
    <property type="match status" value="1"/>
</dbReference>
<gene>
    <name evidence="2" type="ORF">MIMGU_mgv1a006787mg</name>
</gene>
<evidence type="ECO:0000313" key="2">
    <source>
        <dbReference type="EMBL" id="EYU36689.1"/>
    </source>
</evidence>
<dbReference type="AlphaFoldDB" id="A0A022R9J8"/>
<dbReference type="Proteomes" id="UP000030748">
    <property type="component" value="Unassembled WGS sequence"/>
</dbReference>
<dbReference type="PANTHER" id="PTHR34057:SF1">
    <property type="entry name" value="ELONGATION FACTOR"/>
    <property type="match status" value="1"/>
</dbReference>
<dbReference type="InterPro" id="IPR038745">
    <property type="entry name" value="AT4G37440-like"/>
</dbReference>
<sequence length="432" mass="48219">MELSRSRDVVLEAKEDPDATENSSSFADTISGNENTSGLSDAEVESQFFGGSGVAPPFDGFGSIFPIRKRKMTAHWRSYVQPIMWRCKWTELKIKELESRALKYAREISLYDSMKHTVSNQITEEQKSSKMMSFTHHQSRRRSLMRRIKRKRVEDTTDLASYMSNHVLFSERDQTTTGQDEFGIYDENLFPEDDDDDNFLEDTLRKIDLVHARVHKLKSQLDVVMINNAGKFSSSENLSQLLGCDFQTSSARSPTYSACNGDTVSVGGIYQINNISDYELGDFVMNDSAVSSFGEAIPIPDIIESTVGLLSSIDVTQHQPQIGDSSEKIVDNILIQNEAASEVEGSIFKYSHNQSAEKILEAENSGGEEESNTNNAVEPADVAAKGFATTDQSVLKSCLSSEIHFPKNKRKRGERKAGSANWSRQRPGEPDS</sequence>
<proteinExistence type="predicted"/>
<dbReference type="eggNOG" id="ENOG502QRC8">
    <property type="taxonomic scope" value="Eukaryota"/>
</dbReference>
<organism evidence="2 3">
    <name type="scientific">Erythranthe guttata</name>
    <name type="common">Yellow monkey flower</name>
    <name type="synonym">Mimulus guttatus</name>
    <dbReference type="NCBI Taxonomy" id="4155"/>
    <lineage>
        <taxon>Eukaryota</taxon>
        <taxon>Viridiplantae</taxon>
        <taxon>Streptophyta</taxon>
        <taxon>Embryophyta</taxon>
        <taxon>Tracheophyta</taxon>
        <taxon>Spermatophyta</taxon>
        <taxon>Magnoliopsida</taxon>
        <taxon>eudicotyledons</taxon>
        <taxon>Gunneridae</taxon>
        <taxon>Pentapetalae</taxon>
        <taxon>asterids</taxon>
        <taxon>lamiids</taxon>
        <taxon>Lamiales</taxon>
        <taxon>Phrymaceae</taxon>
        <taxon>Erythranthe</taxon>
    </lineage>
</organism>
<accession>A0A022R9J8</accession>
<feature type="region of interest" description="Disordered" evidence="1">
    <location>
        <begin position="1"/>
        <end position="37"/>
    </location>
</feature>
<feature type="region of interest" description="Disordered" evidence="1">
    <location>
        <begin position="405"/>
        <end position="432"/>
    </location>
</feature>
<keyword evidence="3" id="KW-1185">Reference proteome</keyword>
<evidence type="ECO:0000313" key="3">
    <source>
        <dbReference type="Proteomes" id="UP000030748"/>
    </source>
</evidence>